<dbReference type="InterPro" id="IPR020422">
    <property type="entry name" value="TYR_PHOSPHATASE_DUAL_dom"/>
</dbReference>
<comment type="subcellular location">
    <subcellularLocation>
        <location evidence="2">Cytoplasm</location>
    </subcellularLocation>
    <subcellularLocation>
        <location evidence="1">Nucleus</location>
    </subcellularLocation>
</comment>
<accession>A7SLH2</accession>
<keyword evidence="14" id="KW-1185">Reference proteome</keyword>
<evidence type="ECO:0000256" key="7">
    <source>
        <dbReference type="ARBA" id="ARBA00023242"/>
    </source>
</evidence>
<dbReference type="InterPro" id="IPR029021">
    <property type="entry name" value="Prot-tyrosine_phosphatase-like"/>
</dbReference>
<dbReference type="PANTHER" id="PTHR46377">
    <property type="entry name" value="DUAL SPECIFICITY PROTEIN PHOSPHATASE 19"/>
    <property type="match status" value="1"/>
</dbReference>
<dbReference type="Gene3D" id="3.90.190.10">
    <property type="entry name" value="Protein tyrosine phosphatase superfamily"/>
    <property type="match status" value="1"/>
</dbReference>
<evidence type="ECO:0000259" key="12">
    <source>
        <dbReference type="PROSITE" id="PS50056"/>
    </source>
</evidence>
<evidence type="ECO:0000256" key="2">
    <source>
        <dbReference type="ARBA" id="ARBA00004496"/>
    </source>
</evidence>
<dbReference type="GO" id="GO:0004722">
    <property type="term" value="F:protein serine/threonine phosphatase activity"/>
    <property type="evidence" value="ECO:0007669"/>
    <property type="project" value="UniProtKB-EC"/>
</dbReference>
<evidence type="ECO:0000256" key="9">
    <source>
        <dbReference type="ARBA" id="ARBA00048336"/>
    </source>
</evidence>
<dbReference type="GO" id="GO:0046328">
    <property type="term" value="P:regulation of JNK cascade"/>
    <property type="evidence" value="ECO:0000318"/>
    <property type="project" value="GO_Central"/>
</dbReference>
<dbReference type="PhylomeDB" id="A7SLH2"/>
<dbReference type="OrthoDB" id="10252009at2759"/>
<name>A7SLH2_NEMVE</name>
<keyword evidence="4" id="KW-0963">Cytoplasm</keyword>
<evidence type="ECO:0000256" key="1">
    <source>
        <dbReference type="ARBA" id="ARBA00004123"/>
    </source>
</evidence>
<dbReference type="STRING" id="45351.A7SLH2"/>
<sequence>IEEGLFLGSQDGAHCYEELQRNNITHILNVATGVVNVFAKDFTYKNIELLDLPETDLVAQLPQMFQFINDGLQAGAVLVHCNAGVSRSPAVVIAYLMHKRLLSLGQAFNVVREQRPCVKPNEGFWRQLCNYEQQK</sequence>
<evidence type="ECO:0008006" key="15">
    <source>
        <dbReference type="Google" id="ProtNLM"/>
    </source>
</evidence>
<evidence type="ECO:0000313" key="13">
    <source>
        <dbReference type="EMBL" id="EDO35438.1"/>
    </source>
</evidence>
<dbReference type="KEGG" id="nve:5506874"/>
<dbReference type="FunFam" id="3.90.190.10:FF:000056">
    <property type="entry name" value="Dual specificity phosphatase 12"/>
    <property type="match status" value="1"/>
</dbReference>
<dbReference type="InterPro" id="IPR016130">
    <property type="entry name" value="Tyr_Pase_AS"/>
</dbReference>
<dbReference type="AlphaFoldDB" id="A7SLH2"/>
<dbReference type="GO" id="GO:0005737">
    <property type="term" value="C:cytoplasm"/>
    <property type="evidence" value="ECO:0000318"/>
    <property type="project" value="GO_Central"/>
</dbReference>
<feature type="non-terminal residue" evidence="13">
    <location>
        <position position="1"/>
    </location>
</feature>
<dbReference type="Pfam" id="PF00782">
    <property type="entry name" value="DSPc"/>
    <property type="match status" value="1"/>
</dbReference>
<dbReference type="PROSITE" id="PS50056">
    <property type="entry name" value="TYR_PHOSPHATASE_2"/>
    <property type="match status" value="1"/>
</dbReference>
<dbReference type="Proteomes" id="UP000001593">
    <property type="component" value="Unassembled WGS sequence"/>
</dbReference>
<keyword evidence="6" id="KW-0904">Protein phosphatase</keyword>
<evidence type="ECO:0000256" key="5">
    <source>
        <dbReference type="ARBA" id="ARBA00022801"/>
    </source>
</evidence>
<comment type="catalytic activity">
    <reaction evidence="8">
        <text>O-phospho-L-seryl-[protein] + H2O = L-seryl-[protein] + phosphate</text>
        <dbReference type="Rhea" id="RHEA:20629"/>
        <dbReference type="Rhea" id="RHEA-COMP:9863"/>
        <dbReference type="Rhea" id="RHEA-COMP:11604"/>
        <dbReference type="ChEBI" id="CHEBI:15377"/>
        <dbReference type="ChEBI" id="CHEBI:29999"/>
        <dbReference type="ChEBI" id="CHEBI:43474"/>
        <dbReference type="ChEBI" id="CHEBI:83421"/>
        <dbReference type="EC" id="3.1.3.16"/>
    </reaction>
</comment>
<dbReference type="PRINTS" id="PR01908">
    <property type="entry name" value="ADSPHPHTASE"/>
</dbReference>
<organism evidence="13 14">
    <name type="scientific">Nematostella vectensis</name>
    <name type="common">Starlet sea anemone</name>
    <dbReference type="NCBI Taxonomy" id="45351"/>
    <lineage>
        <taxon>Eukaryota</taxon>
        <taxon>Metazoa</taxon>
        <taxon>Cnidaria</taxon>
        <taxon>Anthozoa</taxon>
        <taxon>Hexacorallia</taxon>
        <taxon>Actiniaria</taxon>
        <taxon>Edwardsiidae</taxon>
        <taxon>Nematostella</taxon>
    </lineage>
</organism>
<dbReference type="PROSITE" id="PS00383">
    <property type="entry name" value="TYR_PHOSPHATASE_1"/>
    <property type="match status" value="1"/>
</dbReference>
<dbReference type="eggNOG" id="KOG1716">
    <property type="taxonomic scope" value="Eukaryota"/>
</dbReference>
<dbReference type="PANTHER" id="PTHR46377:SF1">
    <property type="entry name" value="DUAL SPECIFICITY PROTEIN PHOSPHATASE 19"/>
    <property type="match status" value="1"/>
</dbReference>
<protein>
    <recommendedName>
        <fullName evidence="15">Protein-tyrosine-phosphatase</fullName>
    </recommendedName>
</protein>
<comment type="similarity">
    <text evidence="3">Belongs to the protein-tyrosine phosphatase family. Non-receptor class dual specificity subfamily.</text>
</comment>
<evidence type="ECO:0000256" key="3">
    <source>
        <dbReference type="ARBA" id="ARBA00008601"/>
    </source>
</evidence>
<dbReference type="SMART" id="SM00195">
    <property type="entry name" value="DSPc"/>
    <property type="match status" value="1"/>
</dbReference>
<dbReference type="InterPro" id="IPR000340">
    <property type="entry name" value="Dual-sp_phosphatase_cat-dom"/>
</dbReference>
<dbReference type="InParanoid" id="A7SLH2"/>
<dbReference type="OMA" id="KSCKTVI"/>
<feature type="domain" description="Tyrosine specific protein phosphatases" evidence="12">
    <location>
        <begin position="55"/>
        <end position="116"/>
    </location>
</feature>
<keyword evidence="7" id="KW-0539">Nucleus</keyword>
<dbReference type="SMART" id="SM00404">
    <property type="entry name" value="PTPc_motif"/>
    <property type="match status" value="1"/>
</dbReference>
<dbReference type="HOGENOM" id="CLU_027074_11_9_1"/>
<dbReference type="GO" id="GO:0004725">
    <property type="term" value="F:protein tyrosine phosphatase activity"/>
    <property type="evidence" value="ECO:0007669"/>
    <property type="project" value="UniProtKB-EC"/>
</dbReference>
<dbReference type="InterPro" id="IPR003595">
    <property type="entry name" value="Tyr_Pase_cat"/>
</dbReference>
<keyword evidence="5" id="KW-0378">Hydrolase</keyword>
<dbReference type="PROSITE" id="PS50054">
    <property type="entry name" value="TYR_PHOSPHATASE_DUAL"/>
    <property type="match status" value="1"/>
</dbReference>
<dbReference type="GO" id="GO:0008579">
    <property type="term" value="F:JUN kinase phosphatase activity"/>
    <property type="evidence" value="ECO:0000318"/>
    <property type="project" value="GO_Central"/>
</dbReference>
<gene>
    <name evidence="13" type="ORF">NEMVEDRAFT_v1g122684</name>
</gene>
<evidence type="ECO:0000313" key="14">
    <source>
        <dbReference type="Proteomes" id="UP000001593"/>
    </source>
</evidence>
<dbReference type="SUPFAM" id="SSF52799">
    <property type="entry name" value="(Phosphotyrosine protein) phosphatases II"/>
    <property type="match status" value="1"/>
</dbReference>
<proteinExistence type="inferred from homology"/>
<comment type="catalytic activity">
    <reaction evidence="10">
        <text>O-phospho-L-tyrosyl-[protein] + H2O = L-tyrosyl-[protein] + phosphate</text>
        <dbReference type="Rhea" id="RHEA:10684"/>
        <dbReference type="Rhea" id="RHEA-COMP:10136"/>
        <dbReference type="Rhea" id="RHEA-COMP:20101"/>
        <dbReference type="ChEBI" id="CHEBI:15377"/>
        <dbReference type="ChEBI" id="CHEBI:43474"/>
        <dbReference type="ChEBI" id="CHEBI:46858"/>
        <dbReference type="ChEBI" id="CHEBI:61978"/>
        <dbReference type="EC" id="3.1.3.48"/>
    </reaction>
</comment>
<evidence type="ECO:0000259" key="11">
    <source>
        <dbReference type="PROSITE" id="PS50054"/>
    </source>
</evidence>
<dbReference type="EMBL" id="DS469698">
    <property type="protein sequence ID" value="EDO35438.1"/>
    <property type="molecule type" value="Genomic_DNA"/>
</dbReference>
<evidence type="ECO:0000256" key="10">
    <source>
        <dbReference type="ARBA" id="ARBA00051722"/>
    </source>
</evidence>
<dbReference type="GO" id="GO:0005634">
    <property type="term" value="C:nucleus"/>
    <property type="evidence" value="ECO:0007669"/>
    <property type="project" value="UniProtKB-SubCell"/>
</dbReference>
<reference evidence="13 14" key="1">
    <citation type="journal article" date="2007" name="Science">
        <title>Sea anemone genome reveals ancestral eumetazoan gene repertoire and genomic organization.</title>
        <authorList>
            <person name="Putnam N.H."/>
            <person name="Srivastava M."/>
            <person name="Hellsten U."/>
            <person name="Dirks B."/>
            <person name="Chapman J."/>
            <person name="Salamov A."/>
            <person name="Terry A."/>
            <person name="Shapiro H."/>
            <person name="Lindquist E."/>
            <person name="Kapitonov V.V."/>
            <person name="Jurka J."/>
            <person name="Genikhovich G."/>
            <person name="Grigoriev I.V."/>
            <person name="Lucas S.M."/>
            <person name="Steele R.E."/>
            <person name="Finnerty J.R."/>
            <person name="Technau U."/>
            <person name="Martindale M.Q."/>
            <person name="Rokhsar D.S."/>
        </authorList>
    </citation>
    <scope>NUCLEOTIDE SEQUENCE [LARGE SCALE GENOMIC DNA]</scope>
    <source>
        <strain evidence="14">CH2 X CH6</strain>
    </source>
</reference>
<comment type="catalytic activity">
    <reaction evidence="9">
        <text>O-phospho-L-threonyl-[protein] + H2O = L-threonyl-[protein] + phosphate</text>
        <dbReference type="Rhea" id="RHEA:47004"/>
        <dbReference type="Rhea" id="RHEA-COMP:11060"/>
        <dbReference type="Rhea" id="RHEA-COMP:11605"/>
        <dbReference type="ChEBI" id="CHEBI:15377"/>
        <dbReference type="ChEBI" id="CHEBI:30013"/>
        <dbReference type="ChEBI" id="CHEBI:43474"/>
        <dbReference type="ChEBI" id="CHEBI:61977"/>
        <dbReference type="EC" id="3.1.3.16"/>
    </reaction>
</comment>
<evidence type="ECO:0000256" key="8">
    <source>
        <dbReference type="ARBA" id="ARBA00047761"/>
    </source>
</evidence>
<feature type="domain" description="Tyrosine-protein phosphatase" evidence="11">
    <location>
        <begin position="1"/>
        <end position="135"/>
    </location>
</feature>
<evidence type="ECO:0000256" key="6">
    <source>
        <dbReference type="ARBA" id="ARBA00022912"/>
    </source>
</evidence>
<evidence type="ECO:0000256" key="4">
    <source>
        <dbReference type="ARBA" id="ARBA00022490"/>
    </source>
</evidence>
<dbReference type="InterPro" id="IPR000387">
    <property type="entry name" value="Tyr_Pase_dom"/>
</dbReference>